<feature type="transmembrane region" description="Helical" evidence="1">
    <location>
        <begin position="311"/>
        <end position="335"/>
    </location>
</feature>
<name>A0A9D1NH61_9FIRM</name>
<feature type="domain" description="Nucleoside transporter/FeoB GTPase Gate" evidence="2">
    <location>
        <begin position="54"/>
        <end position="166"/>
    </location>
</feature>
<organism evidence="3 4">
    <name type="scientific">Candidatus Aphodoplasma excrementigallinarum</name>
    <dbReference type="NCBI Taxonomy" id="2840673"/>
    <lineage>
        <taxon>Bacteria</taxon>
        <taxon>Bacillati</taxon>
        <taxon>Bacillota</taxon>
        <taxon>Clostridia</taxon>
        <taxon>Eubacteriales</taxon>
        <taxon>Candidatus Aphodoplasma</taxon>
    </lineage>
</organism>
<reference evidence="3" key="1">
    <citation type="submission" date="2020-10" db="EMBL/GenBank/DDBJ databases">
        <authorList>
            <person name="Gilroy R."/>
        </authorList>
    </citation>
    <scope>NUCLEOTIDE SEQUENCE</scope>
    <source>
        <strain evidence="3">4920</strain>
    </source>
</reference>
<feature type="transmembrane region" description="Helical" evidence="1">
    <location>
        <begin position="269"/>
        <end position="291"/>
    </location>
</feature>
<evidence type="ECO:0000313" key="3">
    <source>
        <dbReference type="EMBL" id="HIV02497.1"/>
    </source>
</evidence>
<sequence>MKEKRDYLRRGGRARLGQVLCIAAVLYFVAALLLFPTRSIEAAKNALVLCANALIPSLFPFFVFSSLLIQLGFARLLSKPMAPLMRPLFGVSGNGALCFILGVLSGYPLGASCVCDLYREGALKKGEAEKLLAFCNNSGPLFIIGSVGTSMYFNETIGVMLYAIHLLSAVSVGIILGCFGRGKDGARTAQAQSVIRAKPLGAILKDAVVGAVNNMLLVCGFTVLFAVIIASLSGAFGDGIWAVLASGALEISTGVYNASRSALTLDVRLILTSAIIGFAGLSVHFQVIGIVSKTDLSAKRYLIGKLLQALIAAAYTAVALCIVPLDISAVSYYMYPIRAYELIDFAAAIKLSVLYMASAAFIILLLWLFEKVCAWQENMKYKK</sequence>
<evidence type="ECO:0000256" key="1">
    <source>
        <dbReference type="SAM" id="Phobius"/>
    </source>
</evidence>
<protein>
    <recommendedName>
        <fullName evidence="2">Nucleoside transporter/FeoB GTPase Gate domain-containing protein</fullName>
    </recommendedName>
</protein>
<feature type="transmembrane region" description="Helical" evidence="1">
    <location>
        <begin position="47"/>
        <end position="69"/>
    </location>
</feature>
<dbReference type="InterPro" id="IPR011642">
    <property type="entry name" value="Gate_dom"/>
</dbReference>
<reference evidence="3" key="2">
    <citation type="journal article" date="2021" name="PeerJ">
        <title>Extensive microbial diversity within the chicken gut microbiome revealed by metagenomics and culture.</title>
        <authorList>
            <person name="Gilroy R."/>
            <person name="Ravi A."/>
            <person name="Getino M."/>
            <person name="Pursley I."/>
            <person name="Horton D.L."/>
            <person name="Alikhan N.F."/>
            <person name="Baker D."/>
            <person name="Gharbi K."/>
            <person name="Hall N."/>
            <person name="Watson M."/>
            <person name="Adriaenssens E.M."/>
            <person name="Foster-Nyarko E."/>
            <person name="Jarju S."/>
            <person name="Secka A."/>
            <person name="Antonio M."/>
            <person name="Oren A."/>
            <person name="Chaudhuri R.R."/>
            <person name="La Ragione R."/>
            <person name="Hildebrand F."/>
            <person name="Pallen M.J."/>
        </authorList>
    </citation>
    <scope>NUCLEOTIDE SEQUENCE</scope>
    <source>
        <strain evidence="3">4920</strain>
    </source>
</reference>
<accession>A0A9D1NH61</accession>
<dbReference type="AlphaFoldDB" id="A0A9D1NH61"/>
<feature type="transmembrane region" description="Helical" evidence="1">
    <location>
        <begin position="131"/>
        <end position="153"/>
    </location>
</feature>
<keyword evidence="1" id="KW-0472">Membrane</keyword>
<dbReference type="Proteomes" id="UP000886743">
    <property type="component" value="Unassembled WGS sequence"/>
</dbReference>
<comment type="caution">
    <text evidence="3">The sequence shown here is derived from an EMBL/GenBank/DDBJ whole genome shotgun (WGS) entry which is preliminary data.</text>
</comment>
<feature type="transmembrane region" description="Helical" evidence="1">
    <location>
        <begin position="89"/>
        <end position="110"/>
    </location>
</feature>
<feature type="transmembrane region" description="Helical" evidence="1">
    <location>
        <begin position="16"/>
        <end position="35"/>
    </location>
</feature>
<proteinExistence type="predicted"/>
<feature type="transmembrane region" description="Helical" evidence="1">
    <location>
        <begin position="239"/>
        <end position="257"/>
    </location>
</feature>
<evidence type="ECO:0000259" key="2">
    <source>
        <dbReference type="Pfam" id="PF07670"/>
    </source>
</evidence>
<feature type="transmembrane region" description="Helical" evidence="1">
    <location>
        <begin position="347"/>
        <end position="369"/>
    </location>
</feature>
<feature type="transmembrane region" description="Helical" evidence="1">
    <location>
        <begin position="159"/>
        <end position="179"/>
    </location>
</feature>
<gene>
    <name evidence="3" type="ORF">IAC74_02890</name>
</gene>
<keyword evidence="1" id="KW-0812">Transmembrane</keyword>
<feature type="transmembrane region" description="Helical" evidence="1">
    <location>
        <begin position="215"/>
        <end position="233"/>
    </location>
</feature>
<keyword evidence="1" id="KW-1133">Transmembrane helix</keyword>
<dbReference type="EMBL" id="DVOF01000085">
    <property type="protein sequence ID" value="HIV02497.1"/>
    <property type="molecule type" value="Genomic_DNA"/>
</dbReference>
<dbReference type="Pfam" id="PF07670">
    <property type="entry name" value="Gate"/>
    <property type="match status" value="1"/>
</dbReference>
<evidence type="ECO:0000313" key="4">
    <source>
        <dbReference type="Proteomes" id="UP000886743"/>
    </source>
</evidence>